<accession>A0A0F6YP07</accession>
<proteinExistence type="predicted"/>
<dbReference type="SUPFAM" id="SSF81606">
    <property type="entry name" value="PP2C-like"/>
    <property type="match status" value="1"/>
</dbReference>
<evidence type="ECO:0000313" key="2">
    <source>
        <dbReference type="Proteomes" id="UP000034883"/>
    </source>
</evidence>
<dbReference type="EMBL" id="CP011125">
    <property type="protein sequence ID" value="AKF10957.1"/>
    <property type="molecule type" value="Genomic_DNA"/>
</dbReference>
<dbReference type="STRING" id="927083.DB32_008106"/>
<evidence type="ECO:0000313" key="1">
    <source>
        <dbReference type="EMBL" id="AKF10957.1"/>
    </source>
</evidence>
<dbReference type="Gene3D" id="3.60.40.10">
    <property type="entry name" value="PPM-type phosphatase domain"/>
    <property type="match status" value="1"/>
</dbReference>
<dbReference type="Proteomes" id="UP000034883">
    <property type="component" value="Chromosome"/>
</dbReference>
<dbReference type="InterPro" id="IPR036457">
    <property type="entry name" value="PPM-type-like_dom_sf"/>
</dbReference>
<reference evidence="1 2" key="1">
    <citation type="submission" date="2015-03" db="EMBL/GenBank/DDBJ databases">
        <title>Genome assembly of Sandaracinus amylolyticus DSM 53668.</title>
        <authorList>
            <person name="Sharma G."/>
            <person name="Subramanian S."/>
        </authorList>
    </citation>
    <scope>NUCLEOTIDE SEQUENCE [LARGE SCALE GENOMIC DNA]</scope>
    <source>
        <strain evidence="1 2">DSM 53668</strain>
    </source>
</reference>
<protein>
    <recommendedName>
        <fullName evidence="3">PPM-type phosphatase domain-containing protein</fullName>
    </recommendedName>
</protein>
<dbReference type="AlphaFoldDB" id="A0A0F6YP07"/>
<name>A0A0F6YP07_9BACT</name>
<dbReference type="RefSeq" id="WP_053237872.1">
    <property type="nucleotide sequence ID" value="NZ_CP011125.1"/>
</dbReference>
<evidence type="ECO:0008006" key="3">
    <source>
        <dbReference type="Google" id="ProtNLM"/>
    </source>
</evidence>
<keyword evidence="2" id="KW-1185">Reference proteome</keyword>
<gene>
    <name evidence="1" type="ORF">DB32_008106</name>
</gene>
<organism evidence="1 2">
    <name type="scientific">Sandaracinus amylolyticus</name>
    <dbReference type="NCBI Taxonomy" id="927083"/>
    <lineage>
        <taxon>Bacteria</taxon>
        <taxon>Pseudomonadati</taxon>
        <taxon>Myxococcota</taxon>
        <taxon>Polyangia</taxon>
        <taxon>Polyangiales</taxon>
        <taxon>Sandaracinaceae</taxon>
        <taxon>Sandaracinus</taxon>
    </lineage>
</organism>
<dbReference type="KEGG" id="samy:DB32_008106"/>
<sequence length="370" mass="38542">MSERSLHRVHRYVGPPEIAAHARTEPAGAAITSGEALERVARTLDRRGVVTTTYVVDLDGVLRIADRSSEHVACAGGRPVLAAGELEVSGSRVVSATNLSTGYCPEAGCWSALAEALDRAGIARPSAFAHAFEMRRCVACGARQVTKDGELECVECGAALAARWNFDAVRWRRAWCGPWMIDVVEAPTSRDEDRVEVAIESDRVRLALSDGAGGTAHGASAALRVARIALDREDPATAIARADAALASVASGEATAVVIDVELGATALTCRGASAGDSRAWIVGPDRIDELTATQRRKPLVGSGRAVVAPFAGGGPSLLVASDGLDAPESVLARCVREGGDALGWALVDAVRLPSGALRDDVSAIVIRRA</sequence>